<keyword evidence="7 13" id="KW-1133">Transmembrane helix</keyword>
<dbReference type="Pfam" id="PF13396">
    <property type="entry name" value="PLDc_N"/>
    <property type="match status" value="1"/>
</dbReference>
<dbReference type="AlphaFoldDB" id="A0A7T5VFS2"/>
<evidence type="ECO:0000256" key="4">
    <source>
        <dbReference type="ARBA" id="ARBA00022679"/>
    </source>
</evidence>
<proteinExistence type="inferred from homology"/>
<evidence type="ECO:0000256" key="11">
    <source>
        <dbReference type="ARBA" id="ARBA00023264"/>
    </source>
</evidence>
<keyword evidence="6" id="KW-0677">Repeat</keyword>
<feature type="transmembrane region" description="Helical" evidence="13">
    <location>
        <begin position="37"/>
        <end position="59"/>
    </location>
</feature>
<feature type="domain" description="PLD phosphodiesterase" evidence="14">
    <location>
        <begin position="400"/>
        <end position="427"/>
    </location>
</feature>
<keyword evidence="11" id="KW-1208">Phospholipid metabolism</keyword>
<dbReference type="KEGG" id="dog:HP555_08940"/>
<sequence>MIGTLSLDLTSWILLTDLVIRFSFSLRIIMRKRAASISFAWLTIILLLPFVGAVTYLLFGENRLGERRASRLLKGRPILKQWATSLREIPAVDWQAVNPECRPLNQQIFTTTGMPTMPGNQLELIDTAELFFSRLITDIDRAHFNCSLEFYIFNEGGGVDAVIEALIRAQERGVTCRLLLDSIGSKPFLRSQSANRLRKAGVEIREALPAGLIRALFIRIDLRNHRKIVVIDNEIAYTGSQNLVDPKFFRQDEQVGEWVDAMVRLTGPVVELLAAGFLFDWLLERRQWPTRLKKMIGIQPVSAAGDALVQLVPSGPGYGESSIHDFLLTAIYAARHELVLTTPYFVPDNAILAALRSAAQRGVEVTIIVPETNDSRLVHYASRANFTTLSQAGIRIMFFSGGLLHTKTITVDNDFCLFGSVNLDMRSFWLNFEMTLVIYDQVFTNTLRSLQQAYLHRSHQLDLAVFNNRPYRQQLLENIALLIGPLL</sequence>
<dbReference type="EC" id="2.7.8.-" evidence="12"/>
<evidence type="ECO:0000256" key="10">
    <source>
        <dbReference type="ARBA" id="ARBA00023209"/>
    </source>
</evidence>
<dbReference type="Gene3D" id="3.30.870.10">
    <property type="entry name" value="Endonuclease Chain A"/>
    <property type="match status" value="2"/>
</dbReference>
<evidence type="ECO:0000256" key="9">
    <source>
        <dbReference type="ARBA" id="ARBA00023136"/>
    </source>
</evidence>
<evidence type="ECO:0000256" key="8">
    <source>
        <dbReference type="ARBA" id="ARBA00023098"/>
    </source>
</evidence>
<evidence type="ECO:0000256" key="1">
    <source>
        <dbReference type="ARBA" id="ARBA00004651"/>
    </source>
</evidence>
<dbReference type="InterPro" id="IPR027379">
    <property type="entry name" value="CLS_N"/>
</dbReference>
<keyword evidence="5 13" id="KW-0812">Transmembrane</keyword>
<dbReference type="SMART" id="SM00155">
    <property type="entry name" value="PLDc"/>
    <property type="match status" value="2"/>
</dbReference>
<comment type="subcellular location">
    <subcellularLocation>
        <location evidence="1">Cell membrane</location>
        <topology evidence="1">Multi-pass membrane protein</topology>
    </subcellularLocation>
</comment>
<reference evidence="15 16" key="1">
    <citation type="submission" date="2020-05" db="EMBL/GenBank/DDBJ databases">
        <title>Complete genome of Desulfobulbus oligotrophicus.</title>
        <authorList>
            <person name="Podar M."/>
        </authorList>
    </citation>
    <scope>NUCLEOTIDE SEQUENCE [LARGE SCALE GENOMIC DNA]</scope>
    <source>
        <strain evidence="15 16">Prop6</strain>
    </source>
</reference>
<dbReference type="InterPro" id="IPR001736">
    <property type="entry name" value="PLipase_D/transphosphatidylase"/>
</dbReference>
<dbReference type="GO" id="GO:0005886">
    <property type="term" value="C:plasma membrane"/>
    <property type="evidence" value="ECO:0007669"/>
    <property type="project" value="UniProtKB-SubCell"/>
</dbReference>
<keyword evidence="9 13" id="KW-0472">Membrane</keyword>
<dbReference type="Proteomes" id="UP000596092">
    <property type="component" value="Chromosome"/>
</dbReference>
<evidence type="ECO:0000256" key="7">
    <source>
        <dbReference type="ARBA" id="ARBA00022989"/>
    </source>
</evidence>
<dbReference type="Pfam" id="PF13091">
    <property type="entry name" value="PLDc_2"/>
    <property type="match status" value="2"/>
</dbReference>
<dbReference type="InterPro" id="IPR030840">
    <property type="entry name" value="CL_synthase_A"/>
</dbReference>
<dbReference type="PANTHER" id="PTHR21248">
    <property type="entry name" value="CARDIOLIPIN SYNTHASE"/>
    <property type="match status" value="1"/>
</dbReference>
<gene>
    <name evidence="15" type="primary">cls</name>
    <name evidence="15" type="ORF">HP555_08940</name>
</gene>
<dbReference type="GO" id="GO:0008808">
    <property type="term" value="F:cardiolipin synthase activity"/>
    <property type="evidence" value="ECO:0007669"/>
    <property type="project" value="UniProtKB-UniRule"/>
</dbReference>
<name>A0A7T5VFS2_9BACT</name>
<keyword evidence="3" id="KW-0444">Lipid biosynthesis</keyword>
<evidence type="ECO:0000256" key="13">
    <source>
        <dbReference type="SAM" id="Phobius"/>
    </source>
</evidence>
<keyword evidence="16" id="KW-1185">Reference proteome</keyword>
<keyword evidence="10" id="KW-0594">Phospholipid biosynthesis</keyword>
<evidence type="ECO:0000313" key="16">
    <source>
        <dbReference type="Proteomes" id="UP000596092"/>
    </source>
</evidence>
<dbReference type="PANTHER" id="PTHR21248:SF22">
    <property type="entry name" value="PHOSPHOLIPASE D"/>
    <property type="match status" value="1"/>
</dbReference>
<evidence type="ECO:0000256" key="2">
    <source>
        <dbReference type="ARBA" id="ARBA00022475"/>
    </source>
</evidence>
<accession>A0A7T5VFS2</accession>
<feature type="domain" description="PLD phosphodiesterase" evidence="14">
    <location>
        <begin position="220"/>
        <end position="247"/>
    </location>
</feature>
<evidence type="ECO:0000313" key="15">
    <source>
        <dbReference type="EMBL" id="QQG66999.1"/>
    </source>
</evidence>
<evidence type="ECO:0000256" key="3">
    <source>
        <dbReference type="ARBA" id="ARBA00022516"/>
    </source>
</evidence>
<dbReference type="PROSITE" id="PS50035">
    <property type="entry name" value="PLD"/>
    <property type="match status" value="2"/>
</dbReference>
<organism evidence="15 16">
    <name type="scientific">Desulfobulbus oligotrophicus</name>
    <dbReference type="NCBI Taxonomy" id="1909699"/>
    <lineage>
        <taxon>Bacteria</taxon>
        <taxon>Pseudomonadati</taxon>
        <taxon>Thermodesulfobacteriota</taxon>
        <taxon>Desulfobulbia</taxon>
        <taxon>Desulfobulbales</taxon>
        <taxon>Desulfobulbaceae</taxon>
        <taxon>Desulfobulbus</taxon>
    </lineage>
</organism>
<protein>
    <recommendedName>
        <fullName evidence="12">Cardiolipin synthase</fullName>
        <ecNumber evidence="12">2.7.8.-</ecNumber>
    </recommendedName>
</protein>
<evidence type="ECO:0000256" key="6">
    <source>
        <dbReference type="ARBA" id="ARBA00022737"/>
    </source>
</evidence>
<keyword evidence="8" id="KW-0443">Lipid metabolism</keyword>
<evidence type="ECO:0000259" key="14">
    <source>
        <dbReference type="PROSITE" id="PS50035"/>
    </source>
</evidence>
<dbReference type="CDD" id="cd09158">
    <property type="entry name" value="PLDc_EcCLS_like_2"/>
    <property type="match status" value="1"/>
</dbReference>
<dbReference type="InterPro" id="IPR022924">
    <property type="entry name" value="Cardiolipin_synthase"/>
</dbReference>
<dbReference type="CDD" id="cd09152">
    <property type="entry name" value="PLDc_EcCLS_like_1"/>
    <property type="match status" value="1"/>
</dbReference>
<dbReference type="EMBL" id="CP054140">
    <property type="protein sequence ID" value="QQG66999.1"/>
    <property type="molecule type" value="Genomic_DNA"/>
</dbReference>
<keyword evidence="4" id="KW-0808">Transferase</keyword>
<dbReference type="SUPFAM" id="SSF56024">
    <property type="entry name" value="Phospholipase D/nuclease"/>
    <property type="match status" value="2"/>
</dbReference>
<evidence type="ECO:0000256" key="5">
    <source>
        <dbReference type="ARBA" id="ARBA00022692"/>
    </source>
</evidence>
<dbReference type="HAMAP" id="MF_00190">
    <property type="entry name" value="Cardiolipin_synth_ClsA"/>
    <property type="match status" value="1"/>
</dbReference>
<dbReference type="NCBIfam" id="TIGR04265">
    <property type="entry name" value="bac_cardiolipin"/>
    <property type="match status" value="1"/>
</dbReference>
<dbReference type="GO" id="GO:0032049">
    <property type="term" value="P:cardiolipin biosynthetic process"/>
    <property type="evidence" value="ECO:0007669"/>
    <property type="project" value="UniProtKB-UniRule"/>
</dbReference>
<evidence type="ECO:0000256" key="12">
    <source>
        <dbReference type="NCBIfam" id="TIGR04265"/>
    </source>
</evidence>
<keyword evidence="2" id="KW-1003">Cell membrane</keyword>
<dbReference type="InterPro" id="IPR025202">
    <property type="entry name" value="PLD-like_dom"/>
</dbReference>